<dbReference type="AlphaFoldDB" id="A0A7I8DA89"/>
<gene>
    <name evidence="1" type="ORF">C12CBH8_21430</name>
</gene>
<sequence length="235" mass="26006">MEFIANRGKDIAIQVDGVTYLRHAIRTHFAGIGEDYLKLIERYALPLYQQGDILCISEKIISLCQRRVVFRDELKVGCLARFLSRFASHSSAGIGVDSPYKMQFAVEHCGRIKVLWAALLAGIGKLLGKKGLFYQIVGQEVSGLDGFYDKEFPIYGNFGIRIPAHPHQVCDEIQQKTGIPCMIVDANDLGVEILGHSSTLPFTDGQLCSLIRDNPAGQSTQMTPLILIRKLPSVA</sequence>
<evidence type="ECO:0000313" key="1">
    <source>
        <dbReference type="EMBL" id="BCI61504.1"/>
    </source>
</evidence>
<name>A0A7I8DA89_9FIRM</name>
<protein>
    <recommendedName>
        <fullName evidence="3">F420-0--gamma-glutamyl ligase</fullName>
    </recommendedName>
</protein>
<organism evidence="1 2">
    <name type="scientific">Solibaculum mannosilyticum</name>
    <dbReference type="NCBI Taxonomy" id="2780922"/>
    <lineage>
        <taxon>Bacteria</taxon>
        <taxon>Bacillati</taxon>
        <taxon>Bacillota</taxon>
        <taxon>Clostridia</taxon>
        <taxon>Eubacteriales</taxon>
        <taxon>Oscillospiraceae</taxon>
        <taxon>Solibaculum</taxon>
    </lineage>
</organism>
<dbReference type="Proteomes" id="UP000593890">
    <property type="component" value="Chromosome"/>
</dbReference>
<evidence type="ECO:0008006" key="3">
    <source>
        <dbReference type="Google" id="ProtNLM"/>
    </source>
</evidence>
<dbReference type="Gene3D" id="3.30.1330.100">
    <property type="entry name" value="CofE-like"/>
    <property type="match status" value="1"/>
</dbReference>
<keyword evidence="2" id="KW-1185">Reference proteome</keyword>
<dbReference type="SUPFAM" id="SSF144010">
    <property type="entry name" value="CofE-like"/>
    <property type="match status" value="1"/>
</dbReference>
<reference evidence="2" key="1">
    <citation type="submission" date="2020-07" db="EMBL/GenBank/DDBJ databases">
        <title>Complete genome sequencing of Clostridia bacterium strain 12CBH8.</title>
        <authorList>
            <person name="Sakamoto M."/>
            <person name="Murakami T."/>
            <person name="Mori H."/>
        </authorList>
    </citation>
    <scope>NUCLEOTIDE SEQUENCE [LARGE SCALE GENOMIC DNA]</scope>
    <source>
        <strain evidence="2">12CBH8</strain>
    </source>
</reference>
<proteinExistence type="predicted"/>
<dbReference type="EMBL" id="AP023321">
    <property type="protein sequence ID" value="BCI61504.1"/>
    <property type="molecule type" value="Genomic_DNA"/>
</dbReference>
<accession>A0A7I8DA89</accession>
<dbReference type="KEGG" id="sman:C12CBH8_21430"/>
<evidence type="ECO:0000313" key="2">
    <source>
        <dbReference type="Proteomes" id="UP000593890"/>
    </source>
</evidence>
<dbReference type="RefSeq" id="WP_215533237.1">
    <property type="nucleotide sequence ID" value="NZ_AP023321.1"/>
</dbReference>